<protein>
    <submittedName>
        <fullName evidence="1">Uncharacterized protein</fullName>
    </submittedName>
</protein>
<reference evidence="1" key="1">
    <citation type="submission" date="2019-08" db="EMBL/GenBank/DDBJ databases">
        <authorList>
            <person name="Kucharzyk K."/>
            <person name="Murdoch R.W."/>
            <person name="Higgins S."/>
            <person name="Loffler F."/>
        </authorList>
    </citation>
    <scope>NUCLEOTIDE SEQUENCE</scope>
</reference>
<dbReference type="AlphaFoldDB" id="A0A644Y1Z5"/>
<name>A0A644Y1Z5_9ZZZZ</name>
<accession>A0A644Y1Z5</accession>
<comment type="caution">
    <text evidence="1">The sequence shown here is derived from an EMBL/GenBank/DDBJ whole genome shotgun (WGS) entry which is preliminary data.</text>
</comment>
<sequence>MAGYKIWNKTDNLYTPAGTMYTPEQVFAQTPLAQTGKFIICDAPVNMGVFMELDQTKATYKKLVEERKAVSADSTCPVITDTMTDEEVCDAIYAFETEVLAPPVTADERIAAAMEFQNLMSI</sequence>
<dbReference type="EMBL" id="VSSQ01003832">
    <property type="protein sequence ID" value="MPM22552.1"/>
    <property type="molecule type" value="Genomic_DNA"/>
</dbReference>
<evidence type="ECO:0000313" key="1">
    <source>
        <dbReference type="EMBL" id="MPM22552.1"/>
    </source>
</evidence>
<gene>
    <name evidence="1" type="ORF">SDC9_69009</name>
</gene>
<proteinExistence type="predicted"/>
<organism evidence="1">
    <name type="scientific">bioreactor metagenome</name>
    <dbReference type="NCBI Taxonomy" id="1076179"/>
    <lineage>
        <taxon>unclassified sequences</taxon>
        <taxon>metagenomes</taxon>
        <taxon>ecological metagenomes</taxon>
    </lineage>
</organism>